<dbReference type="Pfam" id="PF07648">
    <property type="entry name" value="Kazal_2"/>
    <property type="match status" value="3"/>
</dbReference>
<dbReference type="PROSITE" id="PS51465">
    <property type="entry name" value="KAZAL_2"/>
    <property type="match status" value="5"/>
</dbReference>
<gene>
    <name evidence="5" type="ORF">P5673_027949</name>
</gene>
<evidence type="ECO:0000313" key="6">
    <source>
        <dbReference type="Proteomes" id="UP001249851"/>
    </source>
</evidence>
<evidence type="ECO:0000256" key="3">
    <source>
        <dbReference type="ARBA" id="ARBA00023157"/>
    </source>
</evidence>
<sequence length="305" mass="33528">HSLDSRPKLAFQQGRVPCDESNCQYGGQCSLDSTGLFRCQCRIYCARQTDPVCGTDGVTYKNPCQLRIESCQKQRNITRLHYGYCGRGHVCECPSNCSKVNSPVCGSDGNTYENECQLQRYSCINRCIKRDVVTCQCSPLTNTANNPVCGSDDKSYKNLDALEAAACKGQKWIVPRHYGSCITDPSCDSLNCKYYSYCTVPSSGIATCTCPDVAACGNSSNRVCGTDGLTYDHICHLTSDACKRNHEVRVLHAGLCIHPCEKKICEHYSQCVSYDDGRTECACIDQCAQLDDPVCGSDGLDYSNE</sequence>
<feature type="domain" description="Kazal-like" evidence="4">
    <location>
        <begin position="92"/>
        <end position="139"/>
    </location>
</feature>
<dbReference type="EMBL" id="JARQWQ010000100">
    <property type="protein sequence ID" value="KAK2551187.1"/>
    <property type="molecule type" value="Genomic_DNA"/>
</dbReference>
<dbReference type="Gene3D" id="3.30.60.30">
    <property type="match status" value="5"/>
</dbReference>
<proteinExistence type="predicted"/>
<protein>
    <submittedName>
        <fullName evidence="5">Agrin</fullName>
    </submittedName>
</protein>
<evidence type="ECO:0000256" key="1">
    <source>
        <dbReference type="ARBA" id="ARBA00022690"/>
    </source>
</evidence>
<dbReference type="AlphaFoldDB" id="A0AAD9PY18"/>
<comment type="caution">
    <text evidence="5">The sequence shown here is derived from an EMBL/GenBank/DDBJ whole genome shotgun (WGS) entry which is preliminary data.</text>
</comment>
<dbReference type="PANTHER" id="PTHR10913:SF45">
    <property type="entry name" value="FOLLISTATIN, ISOFORM A-RELATED"/>
    <property type="match status" value="1"/>
</dbReference>
<dbReference type="InterPro" id="IPR036058">
    <property type="entry name" value="Kazal_dom_sf"/>
</dbReference>
<organism evidence="5 6">
    <name type="scientific">Acropora cervicornis</name>
    <name type="common">Staghorn coral</name>
    <dbReference type="NCBI Taxonomy" id="6130"/>
    <lineage>
        <taxon>Eukaryota</taxon>
        <taxon>Metazoa</taxon>
        <taxon>Cnidaria</taxon>
        <taxon>Anthozoa</taxon>
        <taxon>Hexacorallia</taxon>
        <taxon>Scleractinia</taxon>
        <taxon>Astrocoeniina</taxon>
        <taxon>Acroporidae</taxon>
        <taxon>Acropora</taxon>
    </lineage>
</organism>
<feature type="domain" description="Kazal-like" evidence="4">
    <location>
        <begin position="146"/>
        <end position="183"/>
    </location>
</feature>
<keyword evidence="6" id="KW-1185">Reference proteome</keyword>
<feature type="non-terminal residue" evidence="5">
    <location>
        <position position="305"/>
    </location>
</feature>
<feature type="non-terminal residue" evidence="5">
    <location>
        <position position="1"/>
    </location>
</feature>
<dbReference type="GO" id="GO:0005576">
    <property type="term" value="C:extracellular region"/>
    <property type="evidence" value="ECO:0007669"/>
    <property type="project" value="TreeGrafter"/>
</dbReference>
<keyword evidence="2" id="KW-0722">Serine protease inhibitor</keyword>
<dbReference type="SUPFAM" id="SSF100895">
    <property type="entry name" value="Kazal-type serine protease inhibitors"/>
    <property type="match status" value="5"/>
</dbReference>
<dbReference type="SMART" id="SM00280">
    <property type="entry name" value="KAZAL"/>
    <property type="match status" value="4"/>
</dbReference>
<feature type="domain" description="Kazal-like" evidence="4">
    <location>
        <begin position="202"/>
        <end position="258"/>
    </location>
</feature>
<dbReference type="InterPro" id="IPR002350">
    <property type="entry name" value="Kazal_dom"/>
</dbReference>
<dbReference type="InterPro" id="IPR050653">
    <property type="entry name" value="Prot_Inhib_GrowthFact_Antg"/>
</dbReference>
<dbReference type="CDD" id="cd00104">
    <property type="entry name" value="KAZAL_FS"/>
    <property type="match status" value="4"/>
</dbReference>
<reference evidence="5" key="1">
    <citation type="journal article" date="2023" name="G3 (Bethesda)">
        <title>Whole genome assembly and annotation of the endangered Caribbean coral Acropora cervicornis.</title>
        <authorList>
            <person name="Selwyn J.D."/>
            <person name="Vollmer S.V."/>
        </authorList>
    </citation>
    <scope>NUCLEOTIDE SEQUENCE</scope>
    <source>
        <strain evidence="5">K2</strain>
    </source>
</reference>
<evidence type="ECO:0000313" key="5">
    <source>
        <dbReference type="EMBL" id="KAK2551187.1"/>
    </source>
</evidence>
<reference evidence="5" key="2">
    <citation type="journal article" date="2023" name="Science">
        <title>Genomic signatures of disease resistance in endangered staghorn corals.</title>
        <authorList>
            <person name="Vollmer S.V."/>
            <person name="Selwyn J.D."/>
            <person name="Despard B.A."/>
            <person name="Roesel C.L."/>
        </authorList>
    </citation>
    <scope>NUCLEOTIDE SEQUENCE</scope>
    <source>
        <strain evidence="5">K2</strain>
    </source>
</reference>
<evidence type="ECO:0000256" key="2">
    <source>
        <dbReference type="ARBA" id="ARBA00022900"/>
    </source>
</evidence>
<dbReference type="GO" id="GO:0030154">
    <property type="term" value="P:cell differentiation"/>
    <property type="evidence" value="ECO:0007669"/>
    <property type="project" value="TreeGrafter"/>
</dbReference>
<feature type="domain" description="Kazal-like" evidence="4">
    <location>
        <begin position="33"/>
        <end position="87"/>
    </location>
</feature>
<dbReference type="FunFam" id="3.30.60.30:FF:000024">
    <property type="entry name" value="Transmembrane agrin"/>
    <property type="match status" value="1"/>
</dbReference>
<dbReference type="Pfam" id="PF00050">
    <property type="entry name" value="Kazal_1"/>
    <property type="match status" value="2"/>
</dbReference>
<name>A0AAD9PY18_ACRCE</name>
<evidence type="ECO:0000259" key="4">
    <source>
        <dbReference type="PROSITE" id="PS51465"/>
    </source>
</evidence>
<keyword evidence="3" id="KW-1015">Disulfide bond</keyword>
<keyword evidence="1" id="KW-0646">Protease inhibitor</keyword>
<dbReference type="PANTHER" id="PTHR10913">
    <property type="entry name" value="FOLLISTATIN-RELATED"/>
    <property type="match status" value="1"/>
</dbReference>
<feature type="domain" description="Kazal-like" evidence="4">
    <location>
        <begin position="282"/>
        <end position="305"/>
    </location>
</feature>
<accession>A0AAD9PY18</accession>
<dbReference type="Proteomes" id="UP001249851">
    <property type="component" value="Unassembled WGS sequence"/>
</dbReference>